<feature type="region of interest" description="Disordered" evidence="1">
    <location>
        <begin position="209"/>
        <end position="261"/>
    </location>
</feature>
<feature type="compositionally biased region" description="Polar residues" evidence="1">
    <location>
        <begin position="211"/>
        <end position="226"/>
    </location>
</feature>
<evidence type="ECO:0000313" key="2">
    <source>
        <dbReference type="EMBL" id="KAE9325970.1"/>
    </source>
</evidence>
<evidence type="ECO:0000313" key="3">
    <source>
        <dbReference type="Proteomes" id="UP000437068"/>
    </source>
</evidence>
<reference evidence="2 3" key="1">
    <citation type="submission" date="2018-08" db="EMBL/GenBank/DDBJ databases">
        <title>Genomic investigation of the strawberry pathogen Phytophthora fragariae indicates pathogenicity is determined by transcriptional variation in three key races.</title>
        <authorList>
            <person name="Adams T.M."/>
            <person name="Armitage A.D."/>
            <person name="Sobczyk M.K."/>
            <person name="Bates H.J."/>
            <person name="Dunwell J.M."/>
            <person name="Nellist C.F."/>
            <person name="Harrison R.J."/>
        </authorList>
    </citation>
    <scope>NUCLEOTIDE SEQUENCE [LARGE SCALE GENOMIC DNA]</scope>
    <source>
        <strain evidence="2 3">A4</strain>
    </source>
</reference>
<feature type="compositionally biased region" description="Polar residues" evidence="1">
    <location>
        <begin position="247"/>
        <end position="257"/>
    </location>
</feature>
<proteinExistence type="predicted"/>
<feature type="region of interest" description="Disordered" evidence="1">
    <location>
        <begin position="366"/>
        <end position="386"/>
    </location>
</feature>
<feature type="compositionally biased region" description="Low complexity" evidence="1">
    <location>
        <begin position="234"/>
        <end position="246"/>
    </location>
</feature>
<feature type="compositionally biased region" description="Polar residues" evidence="1">
    <location>
        <begin position="372"/>
        <end position="382"/>
    </location>
</feature>
<protein>
    <submittedName>
        <fullName evidence="2">Uncharacterized protein</fullName>
    </submittedName>
</protein>
<evidence type="ECO:0000256" key="1">
    <source>
        <dbReference type="SAM" id="MobiDB-lite"/>
    </source>
</evidence>
<dbReference type="Proteomes" id="UP000437068">
    <property type="component" value="Unassembled WGS sequence"/>
</dbReference>
<name>A0A6A4EH42_9STRA</name>
<comment type="caution">
    <text evidence="2">The sequence shown here is derived from an EMBL/GenBank/DDBJ whole genome shotgun (WGS) entry which is preliminary data.</text>
</comment>
<accession>A0A6A4EH42</accession>
<gene>
    <name evidence="2" type="ORF">PF001_g2675</name>
</gene>
<dbReference type="EMBL" id="QXGE01000076">
    <property type="protein sequence ID" value="KAE9325970.1"/>
    <property type="molecule type" value="Genomic_DNA"/>
</dbReference>
<dbReference type="AlphaFoldDB" id="A0A6A4EH42"/>
<organism evidence="2 3">
    <name type="scientific">Phytophthora fragariae</name>
    <dbReference type="NCBI Taxonomy" id="53985"/>
    <lineage>
        <taxon>Eukaryota</taxon>
        <taxon>Sar</taxon>
        <taxon>Stramenopiles</taxon>
        <taxon>Oomycota</taxon>
        <taxon>Peronosporomycetes</taxon>
        <taxon>Peronosporales</taxon>
        <taxon>Peronosporaceae</taxon>
        <taxon>Phytophthora</taxon>
    </lineage>
</organism>
<sequence>MVSNGDGIEHHEDILKSQLLAAESMWDLLAVLTRVYAGEENKELDKAISDARWAVVKDLLHPDKRNFLPFELSIPTPGNLLPDYIQWSNYYMQHVLRRIAAFSKWWRPSKDIIEIIVNQLWESEVSDNPDEIIQLPELLKQFAIRCRELGNSRLQLAAFAESCRGDDESDFTATLCKIIWIQLLKFEKRVHRVRFCGSILSFILSPPEMNGSATSPPVASKSSGTNWIWGPNSAPTTTQPAKPQPTVELQQPSPSANSRKDRTRTAVLLTFAVVSVCLECGDEQRFPSDRVKKDVRYMEREIDFYCTEFLRWTSVSLHCDVIVAQALYTLGALLLERNSTEFPIIFRSLNDRLEVSVKNLQDNLPAIPTPKEMTSTNANASKNRALERRRRRLQSAAMSSLYQMRNLVRKMIEIPSSGVNVGLAYGPAVEKSLEHLFSAGMEACLNGVIQKVVAVSDLNVAMEIFQLVLPRTQDKPTQCLALIEAPPSDFDCFDGDLALFDLDGALAGRQPAPAWTANECRPKVVKLITNNLRVAVQQLVLNFPQSDAPGFHELYAIDLLGMVISTCEVQFFWSNVTSTSAKPRNLAPRILSAALKYNPIKEWLGNVFLRERGSDQEIASSWLLGTLDVATLNPMPISFNVEDTPFSLGNEASEAEVKPHVRYSDSWVMLTDGIIFRLLRKNPVGVCTMDPQILTLLHKVASSCRFLTAVRANEDILHDVGTLYDLHLDVFQSFCRNAGNMWRSNTNWHEKNQFRAKMVNADQSGIFTSFLEAYKINFRRACGEIDKKNHKWHSFAELFLRQAGVNVTGGRSYHDMDDTIKSFDERLTGLTTMFRFMYQCMDTFMFCCGEMAIGETNLFFDTMQLLFRQVNSVEYPQAIRRLDGIRTLDQRSGVRNVNEELRKGFCTASMGFVDSVQLFFARQKYPSLLHWFAQTSEIYQTFKKGWKASPLRTLLVNILDPDGPLGIHSYYPGDEASDELVVDFVRAVLNHASLNVNLPRATHAQDFQLNELHPCLEWMVECLIKLVPGEEAVDSTISCVLLTELCGIVCEAIAFNEHRPMLELINLVELVLVYLQTVYVALSRRTTTTMGPLFSTCVEYPPSLKLSEYRFSPSAFRGIVVERGQSGPVDSYGISLARAATDLLAAIGRVAQQCQSSSDDRLRYFVAVAP</sequence>